<gene>
    <name evidence="2" type="ORF">PG996_003241</name>
</gene>
<feature type="compositionally biased region" description="Polar residues" evidence="1">
    <location>
        <begin position="1"/>
        <end position="14"/>
    </location>
</feature>
<proteinExistence type="predicted"/>
<evidence type="ECO:0000313" key="3">
    <source>
        <dbReference type="Proteomes" id="UP001446871"/>
    </source>
</evidence>
<sequence length="67" mass="7337">MTAMTAKTLSPSEDSMSKNKIRDYLKDGSGESLAERKARVERIVAEASAVLTPDSHVVEQARCSRVK</sequence>
<evidence type="ECO:0000256" key="1">
    <source>
        <dbReference type="SAM" id="MobiDB-lite"/>
    </source>
</evidence>
<name>A0ABR1W0Q4_9PEZI</name>
<dbReference type="Proteomes" id="UP001446871">
    <property type="component" value="Unassembled WGS sequence"/>
</dbReference>
<keyword evidence="3" id="KW-1185">Reference proteome</keyword>
<comment type="caution">
    <text evidence="2">The sequence shown here is derived from an EMBL/GenBank/DDBJ whole genome shotgun (WGS) entry which is preliminary data.</text>
</comment>
<organism evidence="2 3">
    <name type="scientific">Apiospora saccharicola</name>
    <dbReference type="NCBI Taxonomy" id="335842"/>
    <lineage>
        <taxon>Eukaryota</taxon>
        <taxon>Fungi</taxon>
        <taxon>Dikarya</taxon>
        <taxon>Ascomycota</taxon>
        <taxon>Pezizomycotina</taxon>
        <taxon>Sordariomycetes</taxon>
        <taxon>Xylariomycetidae</taxon>
        <taxon>Amphisphaeriales</taxon>
        <taxon>Apiosporaceae</taxon>
        <taxon>Apiospora</taxon>
    </lineage>
</organism>
<feature type="region of interest" description="Disordered" evidence="1">
    <location>
        <begin position="1"/>
        <end position="20"/>
    </location>
</feature>
<reference evidence="2 3" key="1">
    <citation type="submission" date="2023-01" db="EMBL/GenBank/DDBJ databases">
        <title>Analysis of 21 Apiospora genomes using comparative genomics revels a genus with tremendous synthesis potential of carbohydrate active enzymes and secondary metabolites.</title>
        <authorList>
            <person name="Sorensen T."/>
        </authorList>
    </citation>
    <scope>NUCLEOTIDE SEQUENCE [LARGE SCALE GENOMIC DNA]</scope>
    <source>
        <strain evidence="2 3">CBS 83171</strain>
    </source>
</reference>
<dbReference type="EMBL" id="JAQQWM010000002">
    <property type="protein sequence ID" value="KAK8077071.1"/>
    <property type="molecule type" value="Genomic_DNA"/>
</dbReference>
<accession>A0ABR1W0Q4</accession>
<protein>
    <submittedName>
        <fullName evidence="2">Uncharacterized protein</fullName>
    </submittedName>
</protein>
<evidence type="ECO:0000313" key="2">
    <source>
        <dbReference type="EMBL" id="KAK8077071.1"/>
    </source>
</evidence>